<name>A0ABV5P7R2_STRCM</name>
<comment type="caution">
    <text evidence="3">The sequence shown here is derived from an EMBL/GenBank/DDBJ whole genome shotgun (WGS) entry which is preliminary data.</text>
</comment>
<keyword evidence="4" id="KW-1185">Reference proteome</keyword>
<evidence type="ECO:0000259" key="2">
    <source>
        <dbReference type="Pfam" id="PF14016"/>
    </source>
</evidence>
<protein>
    <submittedName>
        <fullName evidence="3">DUF4232 domain-containing protein</fullName>
    </submittedName>
</protein>
<dbReference type="EMBL" id="JBHMCR010000003">
    <property type="protein sequence ID" value="MFB9519232.1"/>
    <property type="molecule type" value="Genomic_DNA"/>
</dbReference>
<dbReference type="RefSeq" id="WP_345225684.1">
    <property type="nucleotide sequence ID" value="NZ_BAAAXE010000013.1"/>
</dbReference>
<evidence type="ECO:0000313" key="3">
    <source>
        <dbReference type="EMBL" id="MFB9519232.1"/>
    </source>
</evidence>
<feature type="chain" id="PRO_5046948370" evidence="1">
    <location>
        <begin position="28"/>
        <end position="167"/>
    </location>
</feature>
<dbReference type="InterPro" id="IPR025326">
    <property type="entry name" value="DUF4232"/>
</dbReference>
<dbReference type="Pfam" id="PF14016">
    <property type="entry name" value="DUF4232"/>
    <property type="match status" value="1"/>
</dbReference>
<feature type="domain" description="DUF4232" evidence="2">
    <location>
        <begin position="40"/>
        <end position="149"/>
    </location>
</feature>
<evidence type="ECO:0000256" key="1">
    <source>
        <dbReference type="SAM" id="SignalP"/>
    </source>
</evidence>
<gene>
    <name evidence="3" type="ORF">ACFFTU_04595</name>
</gene>
<sequence length="167" mass="17251">MYTHQRFPAVGALAAAFLLAASATAAAAVAPSTKAPLPRCAERDLSLKVTAVPTPDVLSLRFTNHGRQACVVDRIPTVTFGDLDGAARPNPPADSGPYRVAAGASAYATVRTVLAPPTPADVRVVRDIGVAADPAHRGVRITAAALGLPKGVRVYDPVTTLWQPKAP</sequence>
<proteinExistence type="predicted"/>
<reference evidence="3 4" key="1">
    <citation type="submission" date="2024-09" db="EMBL/GenBank/DDBJ databases">
        <authorList>
            <person name="Sun Q."/>
            <person name="Mori K."/>
        </authorList>
    </citation>
    <scope>NUCLEOTIDE SEQUENCE [LARGE SCALE GENOMIC DNA]</scope>
    <source>
        <strain evidence="3 4">JCM 4362</strain>
    </source>
</reference>
<feature type="signal peptide" evidence="1">
    <location>
        <begin position="1"/>
        <end position="27"/>
    </location>
</feature>
<organism evidence="3 4">
    <name type="scientific">Streptomyces cremeus</name>
    <dbReference type="NCBI Taxonomy" id="66881"/>
    <lineage>
        <taxon>Bacteria</taxon>
        <taxon>Bacillati</taxon>
        <taxon>Actinomycetota</taxon>
        <taxon>Actinomycetes</taxon>
        <taxon>Kitasatosporales</taxon>
        <taxon>Streptomycetaceae</taxon>
        <taxon>Streptomyces</taxon>
    </lineage>
</organism>
<accession>A0ABV5P7R2</accession>
<keyword evidence="1" id="KW-0732">Signal</keyword>
<evidence type="ECO:0000313" key="4">
    <source>
        <dbReference type="Proteomes" id="UP001589718"/>
    </source>
</evidence>
<dbReference type="Proteomes" id="UP001589718">
    <property type="component" value="Unassembled WGS sequence"/>
</dbReference>